<evidence type="ECO:0000313" key="1">
    <source>
        <dbReference type="EMBL" id="SVB17596.1"/>
    </source>
</evidence>
<dbReference type="EMBL" id="UINC01031478">
    <property type="protein sequence ID" value="SVB17596.1"/>
    <property type="molecule type" value="Genomic_DNA"/>
</dbReference>
<protein>
    <submittedName>
        <fullName evidence="1">Uncharacterized protein</fullName>
    </submittedName>
</protein>
<dbReference type="AlphaFoldDB" id="A0A382BUV0"/>
<proteinExistence type="predicted"/>
<feature type="non-terminal residue" evidence="1">
    <location>
        <position position="1"/>
    </location>
</feature>
<accession>A0A382BUV0</accession>
<feature type="non-terminal residue" evidence="1">
    <location>
        <position position="48"/>
    </location>
</feature>
<gene>
    <name evidence="1" type="ORF">METZ01_LOCUS170450</name>
</gene>
<reference evidence="1" key="1">
    <citation type="submission" date="2018-05" db="EMBL/GenBank/DDBJ databases">
        <authorList>
            <person name="Lanie J.A."/>
            <person name="Ng W.-L."/>
            <person name="Kazmierczak K.M."/>
            <person name="Andrzejewski T.M."/>
            <person name="Davidsen T.M."/>
            <person name="Wayne K.J."/>
            <person name="Tettelin H."/>
            <person name="Glass J.I."/>
            <person name="Rusch D."/>
            <person name="Podicherti R."/>
            <person name="Tsui H.-C.T."/>
            <person name="Winkler M.E."/>
        </authorList>
    </citation>
    <scope>NUCLEOTIDE SEQUENCE</scope>
</reference>
<name>A0A382BUV0_9ZZZZ</name>
<organism evidence="1">
    <name type="scientific">marine metagenome</name>
    <dbReference type="NCBI Taxonomy" id="408172"/>
    <lineage>
        <taxon>unclassified sequences</taxon>
        <taxon>metagenomes</taxon>
        <taxon>ecological metagenomes</taxon>
    </lineage>
</organism>
<sequence>VLDLVPIEWGLIIRSIDNHADGRGTRRIKVNVANGGNIAPENRTNRGV</sequence>